<name>A0ABN0Y4U5_9BACL</name>
<evidence type="ECO:0000313" key="3">
    <source>
        <dbReference type="Proteomes" id="UP001500340"/>
    </source>
</evidence>
<keyword evidence="3" id="KW-1185">Reference proteome</keyword>
<dbReference type="Pfam" id="PF13443">
    <property type="entry name" value="HTH_26"/>
    <property type="match status" value="1"/>
</dbReference>
<dbReference type="RefSeq" id="WP_343858731.1">
    <property type="nucleotide sequence ID" value="NZ_BAAACX010000007.1"/>
</dbReference>
<dbReference type="EMBL" id="BAAACX010000007">
    <property type="protein sequence ID" value="GAA0382382.1"/>
    <property type="molecule type" value="Genomic_DNA"/>
</dbReference>
<organism evidence="2 3">
    <name type="scientific">Paenibacillus motobuensis</name>
    <dbReference type="NCBI Taxonomy" id="295324"/>
    <lineage>
        <taxon>Bacteria</taxon>
        <taxon>Bacillati</taxon>
        <taxon>Bacillota</taxon>
        <taxon>Bacilli</taxon>
        <taxon>Bacillales</taxon>
        <taxon>Paenibacillaceae</taxon>
        <taxon>Paenibacillus</taxon>
    </lineage>
</organism>
<proteinExistence type="predicted"/>
<feature type="domain" description="HTH cro/C1-type" evidence="1">
    <location>
        <begin position="7"/>
        <end position="61"/>
    </location>
</feature>
<dbReference type="Gene3D" id="1.10.260.40">
    <property type="entry name" value="lambda repressor-like DNA-binding domains"/>
    <property type="match status" value="1"/>
</dbReference>
<accession>A0ABN0Y4U5</accession>
<gene>
    <name evidence="2" type="ORF">GCM10008933_11940</name>
</gene>
<dbReference type="CDD" id="cd00093">
    <property type="entry name" value="HTH_XRE"/>
    <property type="match status" value="1"/>
</dbReference>
<sequence>MDFSSAVRHRLVDQRLNPSELARMSGHSPQYIHNLLNGNRRWNEDSMRKVCDTLGLELKIVPKEESEVCL</sequence>
<dbReference type="PROSITE" id="PS50943">
    <property type="entry name" value="HTH_CROC1"/>
    <property type="match status" value="1"/>
</dbReference>
<evidence type="ECO:0000259" key="1">
    <source>
        <dbReference type="PROSITE" id="PS50943"/>
    </source>
</evidence>
<evidence type="ECO:0000313" key="2">
    <source>
        <dbReference type="EMBL" id="GAA0382382.1"/>
    </source>
</evidence>
<dbReference type="InterPro" id="IPR010982">
    <property type="entry name" value="Lambda_DNA-bd_dom_sf"/>
</dbReference>
<reference evidence="2 3" key="1">
    <citation type="journal article" date="2019" name="Int. J. Syst. Evol. Microbiol.">
        <title>The Global Catalogue of Microorganisms (GCM) 10K type strain sequencing project: providing services to taxonomists for standard genome sequencing and annotation.</title>
        <authorList>
            <consortium name="The Broad Institute Genomics Platform"/>
            <consortium name="The Broad Institute Genome Sequencing Center for Infectious Disease"/>
            <person name="Wu L."/>
            <person name="Ma J."/>
        </authorList>
    </citation>
    <scope>NUCLEOTIDE SEQUENCE [LARGE SCALE GENOMIC DNA]</scope>
    <source>
        <strain evidence="2 3">JCM 12774</strain>
    </source>
</reference>
<dbReference type="InterPro" id="IPR001387">
    <property type="entry name" value="Cro/C1-type_HTH"/>
</dbReference>
<protein>
    <recommendedName>
        <fullName evidence="1">HTH cro/C1-type domain-containing protein</fullName>
    </recommendedName>
</protein>
<comment type="caution">
    <text evidence="2">The sequence shown here is derived from an EMBL/GenBank/DDBJ whole genome shotgun (WGS) entry which is preliminary data.</text>
</comment>
<dbReference type="Proteomes" id="UP001500340">
    <property type="component" value="Unassembled WGS sequence"/>
</dbReference>
<dbReference type="SUPFAM" id="SSF47413">
    <property type="entry name" value="lambda repressor-like DNA-binding domains"/>
    <property type="match status" value="1"/>
</dbReference>